<evidence type="ECO:0000256" key="3">
    <source>
        <dbReference type="ARBA" id="ARBA00023163"/>
    </source>
</evidence>
<sequence length="340" mass="36409">MTDDTHRRPTIYDIADTAGVSHMTVSRYLRYNGDKTREKTRDEIKAAIAKLDYRPNLAARAMRTSRTGRLAILLPFGTAASSVHMLAGATEKARSAGYQVDAIILDGTTEDRSNRMLELAEAGLFEGLLALTYLASDRHEQIASRVPVVVGAEYDDEMRGIGDLADASPVADIIEQLAAQGHRTFLHVAGDPAHTTARSRETAFVETIARLGLKSAGVVGWDWSGEVARQAVLDVPSAASVTAIIAANDVLAAAAMRAAVERGWRVPEDVSVAGWDSSPVGEWLNPSLTTVAVDYEELGRRAMAGLLATIREEAPPTYSTPVGRVIWRGSTAPPAESTSG</sequence>
<evidence type="ECO:0000313" key="5">
    <source>
        <dbReference type="EMBL" id="MBB4140832.1"/>
    </source>
</evidence>
<evidence type="ECO:0000259" key="4">
    <source>
        <dbReference type="PROSITE" id="PS50932"/>
    </source>
</evidence>
<dbReference type="PANTHER" id="PTHR30146">
    <property type="entry name" value="LACI-RELATED TRANSCRIPTIONAL REPRESSOR"/>
    <property type="match status" value="1"/>
</dbReference>
<name>A0AA40SRB8_9MICO</name>
<comment type="caution">
    <text evidence="5">The sequence shown here is derived from an EMBL/GenBank/DDBJ whole genome shotgun (WGS) entry which is preliminary data.</text>
</comment>
<keyword evidence="6" id="KW-1185">Reference proteome</keyword>
<dbReference type="EMBL" id="JACIFH010000001">
    <property type="protein sequence ID" value="MBB4140832.1"/>
    <property type="molecule type" value="Genomic_DNA"/>
</dbReference>
<dbReference type="Pfam" id="PF00356">
    <property type="entry name" value="LacI"/>
    <property type="match status" value="1"/>
</dbReference>
<dbReference type="InterPro" id="IPR010982">
    <property type="entry name" value="Lambda_DNA-bd_dom_sf"/>
</dbReference>
<reference evidence="5 6" key="1">
    <citation type="submission" date="2020-08" db="EMBL/GenBank/DDBJ databases">
        <title>Sequencing the genomes of 1000 actinobacteria strains.</title>
        <authorList>
            <person name="Klenk H.-P."/>
        </authorList>
    </citation>
    <scope>NUCLEOTIDE SEQUENCE [LARGE SCALE GENOMIC DNA]</scope>
    <source>
        <strain evidence="5 6">DSM 19600</strain>
    </source>
</reference>
<dbReference type="InterPro" id="IPR046335">
    <property type="entry name" value="LacI/GalR-like_sensor"/>
</dbReference>
<evidence type="ECO:0000313" key="6">
    <source>
        <dbReference type="Proteomes" id="UP000549113"/>
    </source>
</evidence>
<dbReference type="GO" id="GO:0000976">
    <property type="term" value="F:transcription cis-regulatory region binding"/>
    <property type="evidence" value="ECO:0007669"/>
    <property type="project" value="TreeGrafter"/>
</dbReference>
<dbReference type="Gene3D" id="3.40.50.2300">
    <property type="match status" value="2"/>
</dbReference>
<dbReference type="InterPro" id="IPR028082">
    <property type="entry name" value="Peripla_BP_I"/>
</dbReference>
<dbReference type="GO" id="GO:0003700">
    <property type="term" value="F:DNA-binding transcription factor activity"/>
    <property type="evidence" value="ECO:0007669"/>
    <property type="project" value="TreeGrafter"/>
</dbReference>
<dbReference type="SUPFAM" id="SSF53822">
    <property type="entry name" value="Periplasmic binding protein-like I"/>
    <property type="match status" value="1"/>
</dbReference>
<keyword evidence="3" id="KW-0804">Transcription</keyword>
<protein>
    <submittedName>
        <fullName evidence="5">DNA-binding LacI/PurR family transcriptional regulator</fullName>
    </submittedName>
</protein>
<dbReference type="SUPFAM" id="SSF47413">
    <property type="entry name" value="lambda repressor-like DNA-binding domains"/>
    <property type="match status" value="1"/>
</dbReference>
<evidence type="ECO:0000256" key="2">
    <source>
        <dbReference type="ARBA" id="ARBA00023125"/>
    </source>
</evidence>
<dbReference type="PROSITE" id="PS50932">
    <property type="entry name" value="HTH_LACI_2"/>
    <property type="match status" value="1"/>
</dbReference>
<accession>A0AA40SRB8</accession>
<dbReference type="Pfam" id="PF13377">
    <property type="entry name" value="Peripla_BP_3"/>
    <property type="match status" value="1"/>
</dbReference>
<dbReference type="AlphaFoldDB" id="A0AA40SRB8"/>
<dbReference type="InterPro" id="IPR000843">
    <property type="entry name" value="HTH_LacI"/>
</dbReference>
<proteinExistence type="predicted"/>
<organism evidence="5 6">
    <name type="scientific">Microbacterium invictum</name>
    <dbReference type="NCBI Taxonomy" id="515415"/>
    <lineage>
        <taxon>Bacteria</taxon>
        <taxon>Bacillati</taxon>
        <taxon>Actinomycetota</taxon>
        <taxon>Actinomycetes</taxon>
        <taxon>Micrococcales</taxon>
        <taxon>Microbacteriaceae</taxon>
        <taxon>Microbacterium</taxon>
    </lineage>
</organism>
<dbReference type="PANTHER" id="PTHR30146:SF109">
    <property type="entry name" value="HTH-TYPE TRANSCRIPTIONAL REGULATOR GALS"/>
    <property type="match status" value="1"/>
</dbReference>
<keyword evidence="2 5" id="KW-0238">DNA-binding</keyword>
<dbReference type="PROSITE" id="PS00356">
    <property type="entry name" value="HTH_LACI_1"/>
    <property type="match status" value="1"/>
</dbReference>
<keyword evidence="1" id="KW-0805">Transcription regulation</keyword>
<feature type="domain" description="HTH lacI-type" evidence="4">
    <location>
        <begin position="9"/>
        <end position="64"/>
    </location>
</feature>
<dbReference type="CDD" id="cd01392">
    <property type="entry name" value="HTH_LacI"/>
    <property type="match status" value="1"/>
</dbReference>
<gene>
    <name evidence="5" type="ORF">BKA10_002626</name>
</gene>
<evidence type="ECO:0000256" key="1">
    <source>
        <dbReference type="ARBA" id="ARBA00023015"/>
    </source>
</evidence>
<dbReference type="SMART" id="SM00354">
    <property type="entry name" value="HTH_LACI"/>
    <property type="match status" value="1"/>
</dbReference>
<dbReference type="Proteomes" id="UP000549113">
    <property type="component" value="Unassembled WGS sequence"/>
</dbReference>
<dbReference type="RefSeq" id="WP_183500318.1">
    <property type="nucleotide sequence ID" value="NZ_BAABCO010000004.1"/>
</dbReference>
<dbReference type="Gene3D" id="1.10.260.40">
    <property type="entry name" value="lambda repressor-like DNA-binding domains"/>
    <property type="match status" value="1"/>
</dbReference>